<feature type="region of interest" description="Disordered" evidence="7">
    <location>
        <begin position="1"/>
        <end position="24"/>
    </location>
</feature>
<feature type="region of interest" description="Disordered" evidence="7">
    <location>
        <begin position="723"/>
        <end position="774"/>
    </location>
</feature>
<dbReference type="OrthoDB" id="2635at2759"/>
<feature type="compositionally biased region" description="Acidic residues" evidence="7">
    <location>
        <begin position="1"/>
        <end position="10"/>
    </location>
</feature>
<dbReference type="PROSITE" id="PS00136">
    <property type="entry name" value="SUBTILASE_ASP"/>
    <property type="match status" value="1"/>
</dbReference>
<dbReference type="InterPro" id="IPR037047">
    <property type="entry name" value="PITH_dom_sf"/>
</dbReference>
<evidence type="ECO:0000256" key="3">
    <source>
        <dbReference type="ARBA" id="ARBA00022801"/>
    </source>
</evidence>
<keyword evidence="3 5" id="KW-0378">Hydrolase</keyword>
<dbReference type="PROSITE" id="PS50890">
    <property type="entry name" value="PUA"/>
    <property type="match status" value="1"/>
</dbReference>
<keyword evidence="10" id="KW-1185">Reference proteome</keyword>
<dbReference type="InterPro" id="IPR023827">
    <property type="entry name" value="Peptidase_S8_Asp-AS"/>
</dbReference>
<dbReference type="Gene3D" id="3.40.50.200">
    <property type="entry name" value="Peptidase S8/S53 domain"/>
    <property type="match status" value="1"/>
</dbReference>
<dbReference type="InterPro" id="IPR010400">
    <property type="entry name" value="PITH_dom"/>
</dbReference>
<dbReference type="InterPro" id="IPR050131">
    <property type="entry name" value="Peptidase_S8_subtilisin-like"/>
</dbReference>
<evidence type="ECO:0000259" key="8">
    <source>
        <dbReference type="PROSITE" id="PS51532"/>
    </source>
</evidence>
<dbReference type="Proteomes" id="UP000009131">
    <property type="component" value="Unassembled WGS sequence"/>
</dbReference>
<dbReference type="Pfam" id="PF06201">
    <property type="entry name" value="PITH"/>
    <property type="match status" value="1"/>
</dbReference>
<organism evidence="9 10">
    <name type="scientific">Mixia osmundae (strain CBS 9802 / IAM 14324 / JCM 22182 / KY 12970)</name>
    <dbReference type="NCBI Taxonomy" id="764103"/>
    <lineage>
        <taxon>Eukaryota</taxon>
        <taxon>Fungi</taxon>
        <taxon>Dikarya</taxon>
        <taxon>Basidiomycota</taxon>
        <taxon>Pucciniomycotina</taxon>
        <taxon>Mixiomycetes</taxon>
        <taxon>Mixiales</taxon>
        <taxon>Mixiaceae</taxon>
        <taxon>Mixia</taxon>
    </lineage>
</organism>
<dbReference type="SUPFAM" id="SSF49785">
    <property type="entry name" value="Galactose-binding domain-like"/>
    <property type="match status" value="1"/>
</dbReference>
<dbReference type="AlphaFoldDB" id="G7DSU1"/>
<feature type="compositionally biased region" description="Polar residues" evidence="7">
    <location>
        <begin position="723"/>
        <end position="734"/>
    </location>
</feature>
<dbReference type="CDD" id="cd04077">
    <property type="entry name" value="Peptidases_S8_PCSK9_ProteinaseK_like"/>
    <property type="match status" value="1"/>
</dbReference>
<feature type="active site" description="Charge relay system" evidence="5">
    <location>
        <position position="506"/>
    </location>
</feature>
<dbReference type="InterPro" id="IPR000209">
    <property type="entry name" value="Peptidase_S8/S53_dom"/>
</dbReference>
<sequence>MSCEGDLTEEDVNRSHSSSSHTRISAGGATSYNLFAYIAFHLSNGINLLDPESLPKVCRPNDTRNDRDRERCFINLDEDDGIIVHVRFTEMVRIKQVLINAGTAGERPRRVRIWVNRPHALGFDECQETRPDQEFETLEGALEAVEYPVKVAKFSNVSTVTLYLEGPPSSHMRVFYLGFRGESRVYKKEAGDAMTVGAETGVDSPVDGIRDKFAPSQTSIPAVFIIAAVRCQASDVQTQCARFHPCAAGQSVEADERPMQYHPQEAVAPGNSSHEIHGRQHLAHRKRSYLVSLRTGITPESHLARLEHYLQFHTGTHAIDKGDSSYAGHGAMNQTFGDDELAYGDNFAAYDPVRLNMTRDALELLKRTEEVEIRHIYEPWLGNGFAGQFGDLALAWIRSSQDVDHISVDHRLSLTGQSVSSKLIYEPELATWGLQRVSQAGPILKSLQEDIRFNYTYCTPRTQSDMQEVVVYILDTGINGNHTDFGGRAKIVAQFGGYKMLDGNGHGTHVAGTVGGRRWGIAKNVTIRAVKVLDDNGEGANSDIIAAIQYVINQYDARQSPPTVISISLGGPLNTFTSMAVKAAHQAGIHVVAAAGNENQDACNLSPAGSPFVITVGSSSLQDERSYFSNYGPCVTLFAPGEDITSSWVGSHVAVNTIKGTSMATPHVSGMLAFWLSNLSPGTKLSPDDLKTKLTATATSGMLKLNLTGSALAQTANLMLNNGCHESSGTSEEGISNADHDSSSRIDQYFDDQSQARKADSVIDPRAGPWSMML</sequence>
<keyword evidence="4 5" id="KW-0720">Serine protease</keyword>
<dbReference type="PRINTS" id="PR00723">
    <property type="entry name" value="SUBTILISIN"/>
</dbReference>
<evidence type="ECO:0000256" key="2">
    <source>
        <dbReference type="ARBA" id="ARBA00022670"/>
    </source>
</evidence>
<dbReference type="Pfam" id="PF00082">
    <property type="entry name" value="Peptidase_S8"/>
    <property type="match status" value="1"/>
</dbReference>
<gene>
    <name evidence="9" type="primary">Mo00296</name>
    <name evidence="9" type="ORF">E5Q_00296</name>
</gene>
<name>G7DSU1_MIXOS</name>
<comment type="similarity">
    <text evidence="1 5 6">Belongs to the peptidase S8 family.</text>
</comment>
<dbReference type="InterPro" id="IPR023828">
    <property type="entry name" value="Peptidase_S8_Ser-AS"/>
</dbReference>
<protein>
    <recommendedName>
        <fullName evidence="8">PITH domain-containing protein</fullName>
    </recommendedName>
</protein>
<feature type="active site" description="Charge relay system" evidence="5">
    <location>
        <position position="662"/>
    </location>
</feature>
<feature type="active site" description="Charge relay system" evidence="5">
    <location>
        <position position="475"/>
    </location>
</feature>
<evidence type="ECO:0000256" key="1">
    <source>
        <dbReference type="ARBA" id="ARBA00011073"/>
    </source>
</evidence>
<dbReference type="GO" id="GO:0005737">
    <property type="term" value="C:cytoplasm"/>
    <property type="evidence" value="ECO:0007669"/>
    <property type="project" value="UniProtKB-ARBA"/>
</dbReference>
<dbReference type="InParanoid" id="G7DSU1"/>
<dbReference type="PROSITE" id="PS51532">
    <property type="entry name" value="PITH"/>
    <property type="match status" value="1"/>
</dbReference>
<dbReference type="FunFam" id="3.40.50.200:FF:000007">
    <property type="entry name" value="Subtilisin-like serine protease"/>
    <property type="match status" value="1"/>
</dbReference>
<dbReference type="PROSITE" id="PS00138">
    <property type="entry name" value="SUBTILASE_SER"/>
    <property type="match status" value="1"/>
</dbReference>
<dbReference type="eggNOG" id="KOG1730">
    <property type="taxonomic scope" value="Eukaryota"/>
</dbReference>
<dbReference type="GO" id="GO:0006508">
    <property type="term" value="P:proteolysis"/>
    <property type="evidence" value="ECO:0007669"/>
    <property type="project" value="UniProtKB-KW"/>
</dbReference>
<evidence type="ECO:0000313" key="10">
    <source>
        <dbReference type="Proteomes" id="UP000009131"/>
    </source>
</evidence>
<feature type="compositionally biased region" description="Basic and acidic residues" evidence="7">
    <location>
        <begin position="754"/>
        <end position="763"/>
    </location>
</feature>
<proteinExistence type="inferred from homology"/>
<dbReference type="GO" id="GO:0004252">
    <property type="term" value="F:serine-type endopeptidase activity"/>
    <property type="evidence" value="ECO:0007669"/>
    <property type="project" value="UniProtKB-UniRule"/>
</dbReference>
<dbReference type="InterPro" id="IPR034193">
    <property type="entry name" value="PCSK9_ProteinaseK-like"/>
</dbReference>
<accession>G7DSU1</accession>
<dbReference type="InterPro" id="IPR036852">
    <property type="entry name" value="Peptidase_S8/S53_dom_sf"/>
</dbReference>
<dbReference type="PROSITE" id="PS00137">
    <property type="entry name" value="SUBTILASE_HIS"/>
    <property type="match status" value="1"/>
</dbReference>
<dbReference type="eggNOG" id="KOG1153">
    <property type="taxonomic scope" value="Eukaryota"/>
</dbReference>
<dbReference type="SUPFAM" id="SSF52743">
    <property type="entry name" value="Subtilisin-like"/>
    <property type="match status" value="1"/>
</dbReference>
<dbReference type="RefSeq" id="XP_014565678.1">
    <property type="nucleotide sequence ID" value="XM_014710192.1"/>
</dbReference>
<dbReference type="STRING" id="764103.G7DSU1"/>
<comment type="caution">
    <text evidence="9">The sequence shown here is derived from an EMBL/GenBank/DDBJ whole genome shotgun (WGS) entry which is preliminary data.</text>
</comment>
<evidence type="ECO:0000256" key="4">
    <source>
        <dbReference type="ARBA" id="ARBA00022825"/>
    </source>
</evidence>
<evidence type="ECO:0000256" key="5">
    <source>
        <dbReference type="PROSITE-ProRule" id="PRU01240"/>
    </source>
</evidence>
<keyword evidence="2 5" id="KW-0645">Protease</keyword>
<dbReference type="PANTHER" id="PTHR43806">
    <property type="entry name" value="PEPTIDASE S8"/>
    <property type="match status" value="1"/>
</dbReference>
<dbReference type="EMBL" id="BABT02000011">
    <property type="protein sequence ID" value="GAA93651.1"/>
    <property type="molecule type" value="Genomic_DNA"/>
</dbReference>
<evidence type="ECO:0000313" key="9">
    <source>
        <dbReference type="EMBL" id="GAA93651.1"/>
    </source>
</evidence>
<reference evidence="9 10" key="2">
    <citation type="journal article" date="2012" name="Open Biol.">
        <title>Characteristics of nucleosomes and linker DNA regions on the genome of the basidiomycete Mixia osmundae revealed by mono- and dinucleosome mapping.</title>
        <authorList>
            <person name="Nishida H."/>
            <person name="Kondo S."/>
            <person name="Matsumoto T."/>
            <person name="Suzuki Y."/>
            <person name="Yoshikawa H."/>
            <person name="Taylor T.D."/>
            <person name="Sugiyama J."/>
        </authorList>
    </citation>
    <scope>NUCLEOTIDE SEQUENCE [LARGE SCALE GENOMIC DNA]</scope>
    <source>
        <strain evidence="10">CBS 9802 / IAM 14324 / JCM 22182 / KY 12970</strain>
    </source>
</reference>
<evidence type="ECO:0000256" key="7">
    <source>
        <dbReference type="SAM" id="MobiDB-lite"/>
    </source>
</evidence>
<dbReference type="InterPro" id="IPR015500">
    <property type="entry name" value="Peptidase_S8_subtilisin-rel"/>
</dbReference>
<evidence type="ECO:0000256" key="6">
    <source>
        <dbReference type="RuleBase" id="RU003355"/>
    </source>
</evidence>
<feature type="domain" description="PITH" evidence="8">
    <location>
        <begin position="23"/>
        <end position="199"/>
    </location>
</feature>
<dbReference type="PROSITE" id="PS51892">
    <property type="entry name" value="SUBTILASE"/>
    <property type="match status" value="1"/>
</dbReference>
<dbReference type="GO" id="GO:0005615">
    <property type="term" value="C:extracellular space"/>
    <property type="evidence" value="ECO:0007669"/>
    <property type="project" value="TreeGrafter"/>
</dbReference>
<dbReference type="PANTHER" id="PTHR43806:SF11">
    <property type="entry name" value="CEREVISIN-RELATED"/>
    <property type="match status" value="1"/>
</dbReference>
<dbReference type="InterPro" id="IPR008979">
    <property type="entry name" value="Galactose-bd-like_sf"/>
</dbReference>
<dbReference type="HOGENOM" id="CLU_361331_0_0_1"/>
<dbReference type="InterPro" id="IPR022398">
    <property type="entry name" value="Peptidase_S8_His-AS"/>
</dbReference>
<reference evidence="9 10" key="1">
    <citation type="journal article" date="2011" name="J. Gen. Appl. Microbiol.">
        <title>Draft genome sequencing of the enigmatic basidiomycete Mixia osmundae.</title>
        <authorList>
            <person name="Nishida H."/>
            <person name="Nagatsuka Y."/>
            <person name="Sugiyama J."/>
        </authorList>
    </citation>
    <scope>NUCLEOTIDE SEQUENCE [LARGE SCALE GENOMIC DNA]</scope>
    <source>
        <strain evidence="10">CBS 9802 / IAM 14324 / JCM 22182 / KY 12970</strain>
    </source>
</reference>
<dbReference type="Gene3D" id="2.60.120.470">
    <property type="entry name" value="PITH domain"/>
    <property type="match status" value="1"/>
</dbReference>